<keyword evidence="3" id="KW-1185">Reference proteome</keyword>
<name>A0A4Z0Q215_9BACT</name>
<feature type="domain" description="DUF6046" evidence="1">
    <location>
        <begin position="75"/>
        <end position="195"/>
    </location>
</feature>
<evidence type="ECO:0000259" key="1">
    <source>
        <dbReference type="Pfam" id="PF19512"/>
    </source>
</evidence>
<dbReference type="RefSeq" id="WP_135397375.1">
    <property type="nucleotide sequence ID" value="NZ_SRMB01000004.1"/>
</dbReference>
<accession>A0A4Z0Q215</accession>
<reference evidence="2 3" key="1">
    <citation type="submission" date="2019-04" db="EMBL/GenBank/DDBJ databases">
        <authorList>
            <person name="Feng G."/>
            <person name="Zhang J."/>
            <person name="Zhu H."/>
        </authorList>
    </citation>
    <scope>NUCLEOTIDE SEQUENCE [LARGE SCALE GENOMIC DNA]</scope>
    <source>
        <strain evidence="2 3">9PBR-1</strain>
    </source>
</reference>
<dbReference type="Proteomes" id="UP000298471">
    <property type="component" value="Unassembled WGS sequence"/>
</dbReference>
<evidence type="ECO:0000313" key="3">
    <source>
        <dbReference type="Proteomes" id="UP000298471"/>
    </source>
</evidence>
<protein>
    <recommendedName>
        <fullName evidence="1">DUF6046 domain-containing protein</fullName>
    </recommendedName>
</protein>
<sequence>MQYNINLRALAAEAFGYAPLIRYELPEEPEKEGPSTELYGTPLPPDFEGTGLLGLPVFARVEFLAAAGWAQVVLNDPIVEISRDKLIVTTEIQGRDGSVKEFISNGDYAVTIKGVLASDPTDGRYARRYPTREVQALQAVINAKEAIPVTGRLFKLLGIRNLVIKGHSWPALPGFTNLQAYELRCLSDEPIELQTASLPALGFAFSPTT</sequence>
<evidence type="ECO:0000313" key="2">
    <source>
        <dbReference type="EMBL" id="TGE23556.1"/>
    </source>
</evidence>
<proteinExistence type="predicted"/>
<dbReference type="InterPro" id="IPR046109">
    <property type="entry name" value="DUF6046"/>
</dbReference>
<dbReference type="Pfam" id="PF19512">
    <property type="entry name" value="DUF6046"/>
    <property type="match status" value="1"/>
</dbReference>
<organism evidence="2 3">
    <name type="scientific">Hymenobacter metallicola</name>
    <dbReference type="NCBI Taxonomy" id="2563114"/>
    <lineage>
        <taxon>Bacteria</taxon>
        <taxon>Pseudomonadati</taxon>
        <taxon>Bacteroidota</taxon>
        <taxon>Cytophagia</taxon>
        <taxon>Cytophagales</taxon>
        <taxon>Hymenobacteraceae</taxon>
        <taxon>Hymenobacter</taxon>
    </lineage>
</organism>
<gene>
    <name evidence="2" type="ORF">E5K02_20435</name>
</gene>
<comment type="caution">
    <text evidence="2">The sequence shown here is derived from an EMBL/GenBank/DDBJ whole genome shotgun (WGS) entry which is preliminary data.</text>
</comment>
<dbReference type="EMBL" id="SRMB01000004">
    <property type="protein sequence ID" value="TGE23556.1"/>
    <property type="molecule type" value="Genomic_DNA"/>
</dbReference>
<dbReference type="AlphaFoldDB" id="A0A4Z0Q215"/>
<dbReference type="OrthoDB" id="1078482at2"/>